<dbReference type="InterPro" id="IPR029056">
    <property type="entry name" value="Ribokinase-like"/>
</dbReference>
<comment type="similarity">
    <text evidence="17">Belongs to the NnrD/CARKD family.</text>
</comment>
<dbReference type="EMBL" id="BMPG01000001">
    <property type="protein sequence ID" value="GGL54424.1"/>
    <property type="molecule type" value="Genomic_DNA"/>
</dbReference>
<feature type="binding site" evidence="18">
    <location>
        <begin position="126"/>
        <end position="132"/>
    </location>
    <ligand>
        <name>(6S)-NADPHX</name>
        <dbReference type="ChEBI" id="CHEBI:64076"/>
    </ligand>
</feature>
<reference evidence="22" key="1">
    <citation type="journal article" date="2014" name="Int. J. Syst. Evol. Microbiol.">
        <title>Complete genome sequence of Corynebacterium casei LMG S-19264T (=DSM 44701T), isolated from a smear-ripened cheese.</title>
        <authorList>
            <consortium name="US DOE Joint Genome Institute (JGI-PGF)"/>
            <person name="Walter F."/>
            <person name="Albersmeier A."/>
            <person name="Kalinowski J."/>
            <person name="Ruckert C."/>
        </authorList>
    </citation>
    <scope>NUCLEOTIDE SEQUENCE</scope>
    <source>
        <strain evidence="22">JCM 19596</strain>
    </source>
</reference>
<comment type="catalytic activity">
    <reaction evidence="16 17 19">
        <text>(6S)-NADPHX + ADP = AMP + phosphate + NADPH + H(+)</text>
        <dbReference type="Rhea" id="RHEA:32235"/>
        <dbReference type="ChEBI" id="CHEBI:15378"/>
        <dbReference type="ChEBI" id="CHEBI:43474"/>
        <dbReference type="ChEBI" id="CHEBI:57783"/>
        <dbReference type="ChEBI" id="CHEBI:64076"/>
        <dbReference type="ChEBI" id="CHEBI:456215"/>
        <dbReference type="ChEBI" id="CHEBI:456216"/>
        <dbReference type="EC" id="4.2.1.136"/>
    </reaction>
</comment>
<evidence type="ECO:0000256" key="9">
    <source>
        <dbReference type="ARBA" id="ARBA00022958"/>
    </source>
</evidence>
<keyword evidence="7 17" id="KW-0067">ATP-binding</keyword>
<dbReference type="GO" id="GO:0046872">
    <property type="term" value="F:metal ion binding"/>
    <property type="evidence" value="ECO:0007669"/>
    <property type="project" value="UniProtKB-UniRule"/>
</dbReference>
<feature type="binding site" evidence="18">
    <location>
        <begin position="56"/>
        <end position="60"/>
    </location>
    <ligand>
        <name>(6S)-NADPHX</name>
        <dbReference type="ChEBI" id="CHEBI:64076"/>
    </ligand>
</feature>
<feature type="binding site" evidence="18">
    <location>
        <position position="158"/>
    </location>
    <ligand>
        <name>K(+)</name>
        <dbReference type="ChEBI" id="CHEBI:29103"/>
    </ligand>
</feature>
<dbReference type="GO" id="GO:0046496">
    <property type="term" value="P:nicotinamide nucleotide metabolic process"/>
    <property type="evidence" value="ECO:0007669"/>
    <property type="project" value="UniProtKB-UniRule"/>
</dbReference>
<comment type="function">
    <text evidence="17">Catalyzes the dehydration of the S-form of NAD(P)HX at the expense of ADP, which is converted to AMP. Together with NAD(P)HX epimerase, which catalyzes the epimerization of the S- and R-forms, the enzyme allows the repair of both epimers of NAD(P)HX, a damaged form of NAD(P)H that is a result of enzymatic or heat-dependent hydration.</text>
</comment>
<reference evidence="22" key="2">
    <citation type="submission" date="2020-09" db="EMBL/GenBank/DDBJ databases">
        <authorList>
            <person name="Sun Q."/>
            <person name="Ohkuma M."/>
        </authorList>
    </citation>
    <scope>NUCLEOTIDE SEQUENCE</scope>
    <source>
        <strain evidence="22">JCM 19596</strain>
    </source>
</reference>
<evidence type="ECO:0000256" key="19">
    <source>
        <dbReference type="PIRNR" id="PIRNR017184"/>
    </source>
</evidence>
<dbReference type="InterPro" id="IPR030677">
    <property type="entry name" value="Nnr"/>
</dbReference>
<dbReference type="InterPro" id="IPR004443">
    <property type="entry name" value="YjeF_N_dom"/>
</dbReference>
<dbReference type="EC" id="4.2.1.136" evidence="19"/>
<comment type="caution">
    <text evidence="22">The sequence shown here is derived from an EMBL/GenBank/DDBJ whole genome shotgun (WGS) entry which is preliminary data.</text>
</comment>
<proteinExistence type="inferred from homology"/>
<dbReference type="HAMAP" id="MF_01965">
    <property type="entry name" value="NADHX_dehydratase"/>
    <property type="match status" value="1"/>
</dbReference>
<keyword evidence="10 17" id="KW-0520">NAD</keyword>
<comment type="catalytic activity">
    <reaction evidence="15 17 19">
        <text>(6S)-NADHX + ADP = AMP + phosphate + NADH + H(+)</text>
        <dbReference type="Rhea" id="RHEA:32223"/>
        <dbReference type="ChEBI" id="CHEBI:15378"/>
        <dbReference type="ChEBI" id="CHEBI:43474"/>
        <dbReference type="ChEBI" id="CHEBI:57945"/>
        <dbReference type="ChEBI" id="CHEBI:64074"/>
        <dbReference type="ChEBI" id="CHEBI:456215"/>
        <dbReference type="ChEBI" id="CHEBI:456216"/>
        <dbReference type="EC" id="4.2.1.136"/>
    </reaction>
</comment>
<accession>A0A830FA06</accession>
<dbReference type="Pfam" id="PF03853">
    <property type="entry name" value="YjeF_N"/>
    <property type="match status" value="1"/>
</dbReference>
<dbReference type="PIRSF" id="PIRSF017184">
    <property type="entry name" value="Nnr"/>
    <property type="match status" value="1"/>
</dbReference>
<feature type="domain" description="YjeF N-terminal" evidence="21">
    <location>
        <begin position="9"/>
        <end position="206"/>
    </location>
</feature>
<dbReference type="CDD" id="cd01171">
    <property type="entry name" value="YXKO-related"/>
    <property type="match status" value="1"/>
</dbReference>
<dbReference type="PANTHER" id="PTHR12592">
    <property type="entry name" value="ATP-DEPENDENT (S)-NAD(P)H-HYDRATE DEHYDRATASE FAMILY MEMBER"/>
    <property type="match status" value="1"/>
</dbReference>
<keyword evidence="6 17" id="KW-0547">Nucleotide-binding</keyword>
<evidence type="ECO:0000256" key="13">
    <source>
        <dbReference type="ARBA" id="ARBA00023268"/>
    </source>
</evidence>
<dbReference type="InterPro" id="IPR000631">
    <property type="entry name" value="CARKD"/>
</dbReference>
<dbReference type="NCBIfam" id="TIGR00196">
    <property type="entry name" value="yjeF_cterm"/>
    <property type="match status" value="1"/>
</dbReference>
<dbReference type="GO" id="GO:0005524">
    <property type="term" value="F:ATP binding"/>
    <property type="evidence" value="ECO:0007669"/>
    <property type="project" value="UniProtKB-UniRule"/>
</dbReference>
<evidence type="ECO:0000256" key="14">
    <source>
        <dbReference type="ARBA" id="ARBA00025153"/>
    </source>
</evidence>
<evidence type="ECO:0000256" key="2">
    <source>
        <dbReference type="ARBA" id="ARBA00000909"/>
    </source>
</evidence>
<feature type="binding site" evidence="17">
    <location>
        <position position="241"/>
    </location>
    <ligand>
        <name>(6S)-NADPHX</name>
        <dbReference type="ChEBI" id="CHEBI:64076"/>
    </ligand>
</feature>
<comment type="similarity">
    <text evidence="4 19">In the C-terminal section; belongs to the NnrD/CARKD family.</text>
</comment>
<dbReference type="NCBIfam" id="TIGR00197">
    <property type="entry name" value="yjeF_nterm"/>
    <property type="match status" value="1"/>
</dbReference>
<dbReference type="InterPro" id="IPR036652">
    <property type="entry name" value="YjeF_N_dom_sf"/>
</dbReference>
<evidence type="ECO:0000256" key="3">
    <source>
        <dbReference type="ARBA" id="ARBA00006001"/>
    </source>
</evidence>
<keyword evidence="9 18" id="KW-0630">Potassium</keyword>
<evidence type="ECO:0000256" key="15">
    <source>
        <dbReference type="ARBA" id="ARBA00048238"/>
    </source>
</evidence>
<feature type="binding site" evidence="17">
    <location>
        <position position="309"/>
    </location>
    <ligand>
        <name>(6S)-NADPHX</name>
        <dbReference type="ChEBI" id="CHEBI:64076"/>
    </ligand>
</feature>
<dbReference type="AlphaFoldDB" id="A0A830FA06"/>
<evidence type="ECO:0000256" key="4">
    <source>
        <dbReference type="ARBA" id="ARBA00009524"/>
    </source>
</evidence>
<name>A0A830FA06_9EURY</name>
<protein>
    <recommendedName>
        <fullName evidence="19">Bifunctional NAD(P)H-hydrate repair enzyme</fullName>
    </recommendedName>
    <alternativeName>
        <fullName evidence="19">Nicotinamide nucleotide repair protein</fullName>
    </alternativeName>
    <domain>
        <recommendedName>
            <fullName evidence="19">ADP-dependent (S)-NAD(P)H-hydrate dehydratase</fullName>
            <ecNumber evidence="19">4.2.1.136</ecNumber>
        </recommendedName>
        <alternativeName>
            <fullName evidence="19">ADP-dependent NAD(P)HX dehydratase</fullName>
        </alternativeName>
    </domain>
    <domain>
        <recommendedName>
            <fullName evidence="19">NAD(P)H-hydrate epimerase</fullName>
            <ecNumber evidence="19">5.1.99.6</ecNumber>
        </recommendedName>
    </domain>
</protein>
<evidence type="ECO:0000256" key="6">
    <source>
        <dbReference type="ARBA" id="ARBA00022741"/>
    </source>
</evidence>
<organism evidence="22 23">
    <name type="scientific">Halocalculus aciditolerans</name>
    <dbReference type="NCBI Taxonomy" id="1383812"/>
    <lineage>
        <taxon>Archaea</taxon>
        <taxon>Methanobacteriati</taxon>
        <taxon>Methanobacteriota</taxon>
        <taxon>Stenosarchaea group</taxon>
        <taxon>Halobacteria</taxon>
        <taxon>Halobacteriales</taxon>
        <taxon>Halobacteriaceae</taxon>
        <taxon>Halocalculus</taxon>
    </lineage>
</organism>
<evidence type="ECO:0000256" key="17">
    <source>
        <dbReference type="HAMAP-Rule" id="MF_01965"/>
    </source>
</evidence>
<evidence type="ECO:0000256" key="5">
    <source>
        <dbReference type="ARBA" id="ARBA00022723"/>
    </source>
</evidence>
<feature type="binding site" evidence="17">
    <location>
        <position position="419"/>
    </location>
    <ligand>
        <name>AMP</name>
        <dbReference type="ChEBI" id="CHEBI:456215"/>
    </ligand>
</feature>
<dbReference type="Gene3D" id="3.40.1190.20">
    <property type="match status" value="1"/>
</dbReference>
<keyword evidence="8 17" id="KW-0521">NADP</keyword>
<evidence type="ECO:0000313" key="22">
    <source>
        <dbReference type="EMBL" id="GGL54424.1"/>
    </source>
</evidence>
<dbReference type="EC" id="5.1.99.6" evidence="19"/>
<evidence type="ECO:0000256" key="10">
    <source>
        <dbReference type="ARBA" id="ARBA00023027"/>
    </source>
</evidence>
<evidence type="ECO:0000259" key="21">
    <source>
        <dbReference type="PROSITE" id="PS51385"/>
    </source>
</evidence>
<dbReference type="GO" id="GO:0052856">
    <property type="term" value="F:NAD(P)HX epimerase activity"/>
    <property type="evidence" value="ECO:0007669"/>
    <property type="project" value="UniProtKB-UniRule"/>
</dbReference>
<dbReference type="HAMAP" id="MF_01966">
    <property type="entry name" value="NADHX_epimerase"/>
    <property type="match status" value="1"/>
</dbReference>
<comment type="function">
    <text evidence="14 19">Bifunctional enzyme that catalyzes the epimerization of the S- and R-forms of NAD(P)HX and the dehydration of the S-form of NAD(P)HX at the expense of ADP, which is converted to AMP. This allows the repair of both epimers of NAD(P)HX, a damaged form of NAD(P)H that is a result of enzymatic or heat-dependent hydration.</text>
</comment>
<dbReference type="PROSITE" id="PS51383">
    <property type="entry name" value="YJEF_C_3"/>
    <property type="match status" value="1"/>
</dbReference>
<evidence type="ECO:0000256" key="11">
    <source>
        <dbReference type="ARBA" id="ARBA00023235"/>
    </source>
</evidence>
<dbReference type="PANTHER" id="PTHR12592:SF0">
    <property type="entry name" value="ATP-DEPENDENT (S)-NAD(P)H-HYDRATE DEHYDRATASE"/>
    <property type="match status" value="1"/>
</dbReference>
<dbReference type="PROSITE" id="PS51385">
    <property type="entry name" value="YJEF_N"/>
    <property type="match status" value="1"/>
</dbReference>
<evidence type="ECO:0000256" key="1">
    <source>
        <dbReference type="ARBA" id="ARBA00000013"/>
    </source>
</evidence>
<comment type="subunit">
    <text evidence="17">Homotetramer.</text>
</comment>
<keyword evidence="13" id="KW-0511">Multifunctional enzyme</keyword>
<evidence type="ECO:0000256" key="7">
    <source>
        <dbReference type="ARBA" id="ARBA00022840"/>
    </source>
</evidence>
<dbReference type="SUPFAM" id="SSF53613">
    <property type="entry name" value="Ribokinase-like"/>
    <property type="match status" value="1"/>
</dbReference>
<evidence type="ECO:0000256" key="8">
    <source>
        <dbReference type="ARBA" id="ARBA00022857"/>
    </source>
</evidence>
<keyword evidence="5 18" id="KW-0479">Metal-binding</keyword>
<dbReference type="Pfam" id="PF01256">
    <property type="entry name" value="Carb_kinase"/>
    <property type="match status" value="1"/>
</dbReference>
<comment type="similarity">
    <text evidence="3 19">In the N-terminal section; belongs to the NnrE/AIBP family.</text>
</comment>
<feature type="binding site" evidence="17">
    <location>
        <position position="355"/>
    </location>
    <ligand>
        <name>(6S)-NADPHX</name>
        <dbReference type="ChEBI" id="CHEBI:64076"/>
    </ligand>
</feature>
<evidence type="ECO:0000313" key="23">
    <source>
        <dbReference type="Proteomes" id="UP000607197"/>
    </source>
</evidence>
<feature type="binding site" evidence="17">
    <location>
        <position position="420"/>
    </location>
    <ligand>
        <name>(6S)-NADPHX</name>
        <dbReference type="ChEBI" id="CHEBI:64076"/>
    </ligand>
</feature>
<dbReference type="GO" id="GO:0110051">
    <property type="term" value="P:metabolite repair"/>
    <property type="evidence" value="ECO:0007669"/>
    <property type="project" value="TreeGrafter"/>
</dbReference>
<comment type="catalytic activity">
    <reaction evidence="2 18 19">
        <text>(6R)-NADPHX = (6S)-NADPHX</text>
        <dbReference type="Rhea" id="RHEA:32227"/>
        <dbReference type="ChEBI" id="CHEBI:64076"/>
        <dbReference type="ChEBI" id="CHEBI:64077"/>
        <dbReference type="EC" id="5.1.99.6"/>
    </reaction>
</comment>
<gene>
    <name evidence="17" type="primary">nnrD</name>
    <name evidence="18" type="synonym">nnrE</name>
    <name evidence="22" type="ORF">GCM10009039_10710</name>
</gene>
<feature type="binding site" evidence="18">
    <location>
        <position position="122"/>
    </location>
    <ligand>
        <name>K(+)</name>
        <dbReference type="ChEBI" id="CHEBI:29103"/>
    </ligand>
</feature>
<feature type="domain" description="YjeF C-terminal" evidence="20">
    <location>
        <begin position="206"/>
        <end position="477"/>
    </location>
</feature>
<feature type="binding site" evidence="18">
    <location>
        <position position="155"/>
    </location>
    <ligand>
        <name>(6S)-NADPHX</name>
        <dbReference type="ChEBI" id="CHEBI:64076"/>
    </ligand>
</feature>
<comment type="catalytic activity">
    <reaction evidence="1 18 19">
        <text>(6R)-NADHX = (6S)-NADHX</text>
        <dbReference type="Rhea" id="RHEA:32215"/>
        <dbReference type="ChEBI" id="CHEBI:64074"/>
        <dbReference type="ChEBI" id="CHEBI:64075"/>
        <dbReference type="EC" id="5.1.99.6"/>
    </reaction>
</comment>
<dbReference type="SUPFAM" id="SSF64153">
    <property type="entry name" value="YjeF N-terminal domain-like"/>
    <property type="match status" value="1"/>
</dbReference>
<comment type="cofactor">
    <cofactor evidence="17">
        <name>Mg(2+)</name>
        <dbReference type="ChEBI" id="CHEBI:18420"/>
    </cofactor>
</comment>
<dbReference type="Gene3D" id="3.40.50.10260">
    <property type="entry name" value="YjeF N-terminal domain"/>
    <property type="match status" value="1"/>
</dbReference>
<comment type="cofactor">
    <cofactor evidence="18 19">
        <name>K(+)</name>
        <dbReference type="ChEBI" id="CHEBI:29103"/>
    </cofactor>
    <text evidence="18 19">Binds 1 potassium ion per subunit.</text>
</comment>
<comment type="similarity">
    <text evidence="18">Belongs to the NnrE/AIBP family.</text>
</comment>
<sequence>MDGISSRRMAAVDRNAAALGVSTKQLMESSGSAVARAVRRHADPGASVAVVAGRGNNGGDAFVAARFLDDYAVSTFLLGRRESITTDISRSNWDALGEAELPRETVTDSAQVALGDPDVVIDGVLGTGVTGAPREPERTAIEAMNATDATVVSVDVPSGTDADTGEAADVAVEADEIVTFHRPKPGLLGRDDVTVADIGIPSPAETFVGPGDLQAVTRDPQAHKGDFGRVFVVGGGPYTGAPALAAQAALRAGADLAYVAAPDRVADRVQGYSEDLIVESYDGEVLTADHVPALLDRAGERDVVVLGPGLGSADATLDAVHGFLADYEGRAVVDADALQVVPDVDTEATLVCTPHQGELVKMGGPRSDDWRERRETVENFARDLGHTVLVKGAYDVVTDGETTRVNRTGNPGMTVGGTGDVLAGATGARLAVHDPVEAGALAAYANGKAGDAVVDEQGYGLLASDLLDELPRAFKHDDD</sequence>
<evidence type="ECO:0000256" key="16">
    <source>
        <dbReference type="ARBA" id="ARBA00049209"/>
    </source>
</evidence>
<evidence type="ECO:0000259" key="20">
    <source>
        <dbReference type="PROSITE" id="PS51383"/>
    </source>
</evidence>
<dbReference type="GO" id="GO:0052855">
    <property type="term" value="F:ADP-dependent NAD(P)H-hydrate dehydratase activity"/>
    <property type="evidence" value="ECO:0007669"/>
    <property type="project" value="UniProtKB-UniRule"/>
</dbReference>
<keyword evidence="12 17" id="KW-0456">Lyase</keyword>
<feature type="binding site" evidence="18">
    <location>
        <position position="57"/>
    </location>
    <ligand>
        <name>K(+)</name>
        <dbReference type="ChEBI" id="CHEBI:29103"/>
    </ligand>
</feature>
<evidence type="ECO:0000256" key="12">
    <source>
        <dbReference type="ARBA" id="ARBA00023239"/>
    </source>
</evidence>
<dbReference type="Proteomes" id="UP000607197">
    <property type="component" value="Unassembled WGS sequence"/>
</dbReference>
<keyword evidence="11 18" id="KW-0413">Isomerase</keyword>
<keyword evidence="23" id="KW-1185">Reference proteome</keyword>
<evidence type="ECO:0000256" key="18">
    <source>
        <dbReference type="HAMAP-Rule" id="MF_01966"/>
    </source>
</evidence>
<comment type="function">
    <text evidence="18">Catalyzes the epimerization of the S- and R-forms of NAD(P)HX, a damaged form of NAD(P)H that is a result of enzymatic or heat-dependent hydration. This is a prerequisite for the S-specific NAD(P)H-hydrate dehydratase to allow the repair of both epimers of NAD(P)HX.</text>
</comment>
<comment type="caution">
    <text evidence="17">Lacks conserved residue(s) required for the propagation of feature annotation.</text>
</comment>